<dbReference type="EMBL" id="NAJP01000094">
    <property type="protein sequence ID" value="TKA31849.1"/>
    <property type="molecule type" value="Genomic_DNA"/>
</dbReference>
<accession>A0A4V5N5P5</accession>
<comment type="caution">
    <text evidence="2">The sequence shown here is derived from an EMBL/GenBank/DDBJ whole genome shotgun (WGS) entry which is preliminary data.</text>
</comment>
<feature type="region of interest" description="Disordered" evidence="1">
    <location>
        <begin position="58"/>
        <end position="96"/>
    </location>
</feature>
<sequence>MKVRRYNSASGPLADCTRLGRKGPVRGMSSRTRSQSDLAGIRGGMMHNCWCVIKPEDAQGQDDEESSMLFRHPVQPGTGDGGWMQPSEENQIASAK</sequence>
<evidence type="ECO:0000313" key="3">
    <source>
        <dbReference type="Proteomes" id="UP000310066"/>
    </source>
</evidence>
<proteinExistence type="predicted"/>
<dbReference type="AlphaFoldDB" id="A0A4V5N5P5"/>
<feature type="region of interest" description="Disordered" evidence="1">
    <location>
        <begin position="1"/>
        <end position="39"/>
    </location>
</feature>
<gene>
    <name evidence="2" type="ORF">B0A54_16589</name>
</gene>
<dbReference type="Proteomes" id="UP000310066">
    <property type="component" value="Unassembled WGS sequence"/>
</dbReference>
<dbReference type="OrthoDB" id="432685at2759"/>
<evidence type="ECO:0000256" key="1">
    <source>
        <dbReference type="SAM" id="MobiDB-lite"/>
    </source>
</evidence>
<reference evidence="2 3" key="1">
    <citation type="submission" date="2017-03" db="EMBL/GenBank/DDBJ databases">
        <title>Genomes of endolithic fungi from Antarctica.</title>
        <authorList>
            <person name="Coleine C."/>
            <person name="Masonjones S."/>
            <person name="Stajich J.E."/>
        </authorList>
    </citation>
    <scope>NUCLEOTIDE SEQUENCE [LARGE SCALE GENOMIC DNA]</scope>
    <source>
        <strain evidence="2 3">CCFEE 5311</strain>
    </source>
</reference>
<dbReference type="Gene3D" id="2.60.40.650">
    <property type="match status" value="1"/>
</dbReference>
<organism evidence="2 3">
    <name type="scientific">Friedmanniomyces endolithicus</name>
    <dbReference type="NCBI Taxonomy" id="329885"/>
    <lineage>
        <taxon>Eukaryota</taxon>
        <taxon>Fungi</taxon>
        <taxon>Dikarya</taxon>
        <taxon>Ascomycota</taxon>
        <taxon>Pezizomycotina</taxon>
        <taxon>Dothideomycetes</taxon>
        <taxon>Dothideomycetidae</taxon>
        <taxon>Mycosphaerellales</taxon>
        <taxon>Teratosphaeriaceae</taxon>
        <taxon>Friedmanniomyces</taxon>
    </lineage>
</organism>
<evidence type="ECO:0000313" key="2">
    <source>
        <dbReference type="EMBL" id="TKA31849.1"/>
    </source>
</evidence>
<feature type="compositionally biased region" description="Polar residues" evidence="1">
    <location>
        <begin position="87"/>
        <end position="96"/>
    </location>
</feature>
<protein>
    <submittedName>
        <fullName evidence="2">Uncharacterized protein</fullName>
    </submittedName>
</protein>
<name>A0A4V5N5P5_9PEZI</name>